<evidence type="ECO:0000313" key="2">
    <source>
        <dbReference type="Proteomes" id="UP000270094"/>
    </source>
</evidence>
<organism evidence="1 2">
    <name type="scientific">Strongylus vulgaris</name>
    <name type="common">Blood worm</name>
    <dbReference type="NCBI Taxonomy" id="40348"/>
    <lineage>
        <taxon>Eukaryota</taxon>
        <taxon>Metazoa</taxon>
        <taxon>Ecdysozoa</taxon>
        <taxon>Nematoda</taxon>
        <taxon>Chromadorea</taxon>
        <taxon>Rhabditida</taxon>
        <taxon>Rhabditina</taxon>
        <taxon>Rhabditomorpha</taxon>
        <taxon>Strongyloidea</taxon>
        <taxon>Strongylidae</taxon>
        <taxon>Strongylus</taxon>
    </lineage>
</organism>
<name>A0A3P7J830_STRVU</name>
<gene>
    <name evidence="1" type="ORF">SVUK_LOCUS7505</name>
</gene>
<reference evidence="1 2" key="1">
    <citation type="submission" date="2018-11" db="EMBL/GenBank/DDBJ databases">
        <authorList>
            <consortium name="Pathogen Informatics"/>
        </authorList>
    </citation>
    <scope>NUCLEOTIDE SEQUENCE [LARGE SCALE GENOMIC DNA]</scope>
</reference>
<dbReference type="OrthoDB" id="414175at2759"/>
<accession>A0A3P7J830</accession>
<evidence type="ECO:0000313" key="1">
    <source>
        <dbReference type="EMBL" id="VDM72507.1"/>
    </source>
</evidence>
<dbReference type="EMBL" id="UYYB01025667">
    <property type="protein sequence ID" value="VDM72507.1"/>
    <property type="molecule type" value="Genomic_DNA"/>
</dbReference>
<protein>
    <submittedName>
        <fullName evidence="1">Uncharacterized protein</fullName>
    </submittedName>
</protein>
<dbReference type="AlphaFoldDB" id="A0A3P7J830"/>
<proteinExistence type="predicted"/>
<dbReference type="Proteomes" id="UP000270094">
    <property type="component" value="Unassembled WGS sequence"/>
</dbReference>
<keyword evidence="2" id="KW-1185">Reference proteome</keyword>
<feature type="non-terminal residue" evidence="1">
    <location>
        <position position="1"/>
    </location>
</feature>
<sequence length="106" mass="12062">CLANVGIYPTDTRDEQRRQRFLPWTPEQHYQADLTRSFLMDPIEHWVGKSVLGPAIFHENLISMHHLGPEQIRLIDGLLYGVAAGLWNRTAVTVDKALRSPESKAV</sequence>